<dbReference type="Proteomes" id="UP000054928">
    <property type="component" value="Unassembled WGS sequence"/>
</dbReference>
<dbReference type="GeneID" id="36402665"/>
<proteinExistence type="predicted"/>
<accession>A0A0P1B7Z7</accession>
<evidence type="ECO:0000313" key="2">
    <source>
        <dbReference type="Proteomes" id="UP000054928"/>
    </source>
</evidence>
<name>A0A0P1B7Z7_PLAHL</name>
<evidence type="ECO:0000313" key="1">
    <source>
        <dbReference type="EMBL" id="CEG49871.1"/>
    </source>
</evidence>
<protein>
    <submittedName>
        <fullName evidence="1">Uncharacterized protein</fullName>
    </submittedName>
</protein>
<dbReference type="AlphaFoldDB" id="A0A0P1B7Z7"/>
<sequence>MMTRQRHNCVYGMTITCPARLTSLGELLQTSGLKLPIVLVVVSCCPEMEKQTSPDPSSQSVFSL</sequence>
<reference evidence="2" key="1">
    <citation type="submission" date="2014-09" db="EMBL/GenBank/DDBJ databases">
        <authorList>
            <person name="Sharma Rahul"/>
            <person name="Thines Marco"/>
        </authorList>
    </citation>
    <scope>NUCLEOTIDE SEQUENCE [LARGE SCALE GENOMIC DNA]</scope>
</reference>
<dbReference type="EMBL" id="CCYD01003101">
    <property type="protein sequence ID" value="CEG49871.1"/>
    <property type="molecule type" value="Genomic_DNA"/>
</dbReference>
<keyword evidence="2" id="KW-1185">Reference proteome</keyword>
<dbReference type="RefSeq" id="XP_024586240.1">
    <property type="nucleotide sequence ID" value="XM_024721107.1"/>
</dbReference>
<organism evidence="1 2">
    <name type="scientific">Plasmopara halstedii</name>
    <name type="common">Downy mildew of sunflower</name>
    <dbReference type="NCBI Taxonomy" id="4781"/>
    <lineage>
        <taxon>Eukaryota</taxon>
        <taxon>Sar</taxon>
        <taxon>Stramenopiles</taxon>
        <taxon>Oomycota</taxon>
        <taxon>Peronosporomycetes</taxon>
        <taxon>Peronosporales</taxon>
        <taxon>Peronosporaceae</taxon>
        <taxon>Plasmopara</taxon>
    </lineage>
</organism>